<keyword evidence="1" id="KW-0472">Membrane</keyword>
<dbReference type="AlphaFoldDB" id="G7JW22"/>
<sequence>MLPSSNLETIEHMRFTSGGFSSGDDLTLAGSFESLNFCLEATSWSIEVSSLQKLVCVCQVAGLQNRRNTCYYLALIVLLYGPWFVIGLVSLEPTLIFFLISFVQFVHSTGGSKARKSFLQLIWFLCAWVLWTERNNRLFNNAITPMLRLMDKVKYLLLGWLKASKATFPFGTDRWWSNPFLCMSIG</sequence>
<reference evidence="2 4" key="2">
    <citation type="journal article" date="2014" name="BMC Genomics">
        <title>An improved genome release (version Mt4.0) for the model legume Medicago truncatula.</title>
        <authorList>
            <person name="Tang H."/>
            <person name="Krishnakumar V."/>
            <person name="Bidwell S."/>
            <person name="Rosen B."/>
            <person name="Chan A."/>
            <person name="Zhou S."/>
            <person name="Gentzbittel L."/>
            <person name="Childs K.L."/>
            <person name="Yandell M."/>
            <person name="Gundlach H."/>
            <person name="Mayer K.F."/>
            <person name="Schwartz D.C."/>
            <person name="Town C.D."/>
        </authorList>
    </citation>
    <scope>GENOME REANNOTATION</scope>
    <source>
        <strain evidence="3 4">cv. Jemalong A17</strain>
    </source>
</reference>
<reference evidence="3" key="3">
    <citation type="submission" date="2015-04" db="UniProtKB">
        <authorList>
            <consortium name="EnsemblPlants"/>
        </authorList>
    </citation>
    <scope>IDENTIFICATION</scope>
    <source>
        <strain evidence="3">cv. Jemalong A17</strain>
    </source>
</reference>
<protein>
    <submittedName>
        <fullName evidence="2">Transmembrane protein, putative</fullName>
    </submittedName>
</protein>
<keyword evidence="1 2" id="KW-0812">Transmembrane</keyword>
<evidence type="ECO:0000313" key="3">
    <source>
        <dbReference type="EnsemblPlants" id="AES94255"/>
    </source>
</evidence>
<feature type="transmembrane region" description="Helical" evidence="1">
    <location>
        <begin position="71"/>
        <end position="102"/>
    </location>
</feature>
<evidence type="ECO:0000313" key="2">
    <source>
        <dbReference type="EMBL" id="AES94255.1"/>
    </source>
</evidence>
<dbReference type="HOGENOM" id="CLU_1456519_0_0_1"/>
<organism evidence="2 4">
    <name type="scientific">Medicago truncatula</name>
    <name type="common">Barrel medic</name>
    <name type="synonym">Medicago tribuloides</name>
    <dbReference type="NCBI Taxonomy" id="3880"/>
    <lineage>
        <taxon>Eukaryota</taxon>
        <taxon>Viridiplantae</taxon>
        <taxon>Streptophyta</taxon>
        <taxon>Embryophyta</taxon>
        <taxon>Tracheophyta</taxon>
        <taxon>Spermatophyta</taxon>
        <taxon>Magnoliopsida</taxon>
        <taxon>eudicotyledons</taxon>
        <taxon>Gunneridae</taxon>
        <taxon>Pentapetalae</taxon>
        <taxon>rosids</taxon>
        <taxon>fabids</taxon>
        <taxon>Fabales</taxon>
        <taxon>Fabaceae</taxon>
        <taxon>Papilionoideae</taxon>
        <taxon>50 kb inversion clade</taxon>
        <taxon>NPAAA clade</taxon>
        <taxon>Hologalegina</taxon>
        <taxon>IRL clade</taxon>
        <taxon>Trifolieae</taxon>
        <taxon>Medicago</taxon>
    </lineage>
</organism>
<keyword evidence="1" id="KW-1133">Transmembrane helix</keyword>
<evidence type="ECO:0000256" key="1">
    <source>
        <dbReference type="SAM" id="Phobius"/>
    </source>
</evidence>
<dbReference type="EMBL" id="CM001221">
    <property type="protein sequence ID" value="AES94255.1"/>
    <property type="molecule type" value="Genomic_DNA"/>
</dbReference>
<evidence type="ECO:0000313" key="4">
    <source>
        <dbReference type="Proteomes" id="UP000002051"/>
    </source>
</evidence>
<proteinExistence type="predicted"/>
<dbReference type="EnsemblPlants" id="AES94255">
    <property type="protein sequence ID" value="AES94255"/>
    <property type="gene ID" value="MTR_5g012450"/>
</dbReference>
<dbReference type="PaxDb" id="3880-AES94255"/>
<gene>
    <name evidence="2" type="ordered locus">MTR_5g012450</name>
</gene>
<reference evidence="2 4" key="1">
    <citation type="journal article" date="2011" name="Nature">
        <title>The Medicago genome provides insight into the evolution of rhizobial symbioses.</title>
        <authorList>
            <person name="Young N.D."/>
            <person name="Debelle F."/>
            <person name="Oldroyd G.E."/>
            <person name="Geurts R."/>
            <person name="Cannon S.B."/>
            <person name="Udvardi M.K."/>
            <person name="Benedito V.A."/>
            <person name="Mayer K.F."/>
            <person name="Gouzy J."/>
            <person name="Schoof H."/>
            <person name="Van de Peer Y."/>
            <person name="Proost S."/>
            <person name="Cook D.R."/>
            <person name="Meyers B.C."/>
            <person name="Spannagl M."/>
            <person name="Cheung F."/>
            <person name="De Mita S."/>
            <person name="Krishnakumar V."/>
            <person name="Gundlach H."/>
            <person name="Zhou S."/>
            <person name="Mudge J."/>
            <person name="Bharti A.K."/>
            <person name="Murray J.D."/>
            <person name="Naoumkina M.A."/>
            <person name="Rosen B."/>
            <person name="Silverstein K.A."/>
            <person name="Tang H."/>
            <person name="Rombauts S."/>
            <person name="Zhao P.X."/>
            <person name="Zhou P."/>
            <person name="Barbe V."/>
            <person name="Bardou P."/>
            <person name="Bechner M."/>
            <person name="Bellec A."/>
            <person name="Berger A."/>
            <person name="Berges H."/>
            <person name="Bidwell S."/>
            <person name="Bisseling T."/>
            <person name="Choisne N."/>
            <person name="Couloux A."/>
            <person name="Denny R."/>
            <person name="Deshpande S."/>
            <person name="Dai X."/>
            <person name="Doyle J.J."/>
            <person name="Dudez A.M."/>
            <person name="Farmer A.D."/>
            <person name="Fouteau S."/>
            <person name="Franken C."/>
            <person name="Gibelin C."/>
            <person name="Gish J."/>
            <person name="Goldstein S."/>
            <person name="Gonzalez A.J."/>
            <person name="Green P.J."/>
            <person name="Hallab A."/>
            <person name="Hartog M."/>
            <person name="Hua A."/>
            <person name="Humphray S.J."/>
            <person name="Jeong D.H."/>
            <person name="Jing Y."/>
            <person name="Jocker A."/>
            <person name="Kenton S.M."/>
            <person name="Kim D.J."/>
            <person name="Klee K."/>
            <person name="Lai H."/>
            <person name="Lang C."/>
            <person name="Lin S."/>
            <person name="Macmil S.L."/>
            <person name="Magdelenat G."/>
            <person name="Matthews L."/>
            <person name="McCorrison J."/>
            <person name="Monaghan E.L."/>
            <person name="Mun J.H."/>
            <person name="Najar F.Z."/>
            <person name="Nicholson C."/>
            <person name="Noirot C."/>
            <person name="O'Bleness M."/>
            <person name="Paule C.R."/>
            <person name="Poulain J."/>
            <person name="Prion F."/>
            <person name="Qin B."/>
            <person name="Qu C."/>
            <person name="Retzel E.F."/>
            <person name="Riddle C."/>
            <person name="Sallet E."/>
            <person name="Samain S."/>
            <person name="Samson N."/>
            <person name="Sanders I."/>
            <person name="Saurat O."/>
            <person name="Scarpelli C."/>
            <person name="Schiex T."/>
            <person name="Segurens B."/>
            <person name="Severin A.J."/>
            <person name="Sherrier D.J."/>
            <person name="Shi R."/>
            <person name="Sims S."/>
            <person name="Singer S.R."/>
            <person name="Sinharoy S."/>
            <person name="Sterck L."/>
            <person name="Viollet A."/>
            <person name="Wang B.B."/>
            <person name="Wang K."/>
            <person name="Wang M."/>
            <person name="Wang X."/>
            <person name="Warfsmann J."/>
            <person name="Weissenbach J."/>
            <person name="White D.D."/>
            <person name="White J.D."/>
            <person name="Wiley G.B."/>
            <person name="Wincker P."/>
            <person name="Xing Y."/>
            <person name="Yang L."/>
            <person name="Yao Z."/>
            <person name="Ying F."/>
            <person name="Zhai J."/>
            <person name="Zhou L."/>
            <person name="Zuber A."/>
            <person name="Denarie J."/>
            <person name="Dixon R.A."/>
            <person name="May G.D."/>
            <person name="Schwartz D.C."/>
            <person name="Rogers J."/>
            <person name="Quetier F."/>
            <person name="Town C.D."/>
            <person name="Roe B.A."/>
        </authorList>
    </citation>
    <scope>NUCLEOTIDE SEQUENCE [LARGE SCALE GENOMIC DNA]</scope>
    <source>
        <strain evidence="2">A17</strain>
        <strain evidence="3 4">cv. Jemalong A17</strain>
    </source>
</reference>
<dbReference type="Proteomes" id="UP000002051">
    <property type="component" value="Chromosome 5"/>
</dbReference>
<name>G7JW22_MEDTR</name>
<keyword evidence="4" id="KW-1185">Reference proteome</keyword>
<accession>G7JW22</accession>